<dbReference type="Proteomes" id="UP000679950">
    <property type="component" value="Unassembled WGS sequence"/>
</dbReference>
<organism evidence="2 3">
    <name type="scientific">Lederbergia ruris</name>
    <dbReference type="NCBI Taxonomy" id="217495"/>
    <lineage>
        <taxon>Bacteria</taxon>
        <taxon>Bacillati</taxon>
        <taxon>Bacillota</taxon>
        <taxon>Bacilli</taxon>
        <taxon>Bacillales</taxon>
        <taxon>Bacillaceae</taxon>
        <taxon>Lederbergia</taxon>
    </lineage>
</organism>
<evidence type="ECO:0000313" key="2">
    <source>
        <dbReference type="EMBL" id="GIN57892.1"/>
    </source>
</evidence>
<gene>
    <name evidence="2" type="ORF">J8TS2_22110</name>
</gene>
<dbReference type="Gene3D" id="3.40.50.10170">
    <property type="match status" value="1"/>
</dbReference>
<dbReference type="InterPro" id="IPR043168">
    <property type="entry name" value="DegV_C"/>
</dbReference>
<dbReference type="Gene3D" id="3.30.1180.10">
    <property type="match status" value="1"/>
</dbReference>
<dbReference type="Pfam" id="PF02645">
    <property type="entry name" value="DegV"/>
    <property type="match status" value="1"/>
</dbReference>
<dbReference type="PANTHER" id="PTHR33434:SF2">
    <property type="entry name" value="FATTY ACID-BINDING PROTEIN TM_1468"/>
    <property type="match status" value="1"/>
</dbReference>
<evidence type="ECO:0000256" key="1">
    <source>
        <dbReference type="ARBA" id="ARBA00023121"/>
    </source>
</evidence>
<reference evidence="2 3" key="1">
    <citation type="submission" date="2021-03" db="EMBL/GenBank/DDBJ databases">
        <title>Antimicrobial resistance genes in bacteria isolated from Japanese honey, and their potential for conferring macrolide and lincosamide resistance in the American foulbrood pathogen Paenibacillus larvae.</title>
        <authorList>
            <person name="Okamoto M."/>
            <person name="Kumagai M."/>
            <person name="Kanamori H."/>
            <person name="Takamatsu D."/>
        </authorList>
    </citation>
    <scope>NUCLEOTIDE SEQUENCE [LARGE SCALE GENOMIC DNA]</scope>
    <source>
        <strain evidence="2 3">J8TS2</strain>
    </source>
</reference>
<keyword evidence="3" id="KW-1185">Reference proteome</keyword>
<sequence>MKKIILSADSTCDLDDRLKERYEVHCQPLHINLGDKQYEDGVNISPDDIYETYERQRILPKTSAPNPKEYIDYFKKWTDQGHEVVHISLGSGISSSYQNACIAAEELGNVYPIDSGNLSTGMGLLVIEAAERIVKGMPAEQISEEINHLKSKVEASFVIDKLTYLHEGGRCSAIAAFSANLLNIKPCIEVDPTSGNMNVGKKYRGALPKTLKRYTMDKLNGRSDIKLDRVFITHSGTSPENIAAVKQTIEEVADFKEILVTRAGCTISSHCGPNTLGVLFVTN</sequence>
<dbReference type="InterPro" id="IPR050270">
    <property type="entry name" value="DegV_domain_contain"/>
</dbReference>
<protein>
    <submittedName>
        <fullName evidence="2">DegV domain-containing protein</fullName>
    </submittedName>
</protein>
<name>A0ABQ4KJ20_9BACI</name>
<dbReference type="PANTHER" id="PTHR33434">
    <property type="entry name" value="DEGV DOMAIN-CONTAINING PROTEIN DR_1986-RELATED"/>
    <property type="match status" value="1"/>
</dbReference>
<dbReference type="InterPro" id="IPR003797">
    <property type="entry name" value="DegV"/>
</dbReference>
<accession>A0ABQ4KJ20</accession>
<comment type="caution">
    <text evidence="2">The sequence shown here is derived from an EMBL/GenBank/DDBJ whole genome shotgun (WGS) entry which is preliminary data.</text>
</comment>
<dbReference type="RefSeq" id="WP_212966319.1">
    <property type="nucleotide sequence ID" value="NZ_BORB01000016.1"/>
</dbReference>
<dbReference type="PROSITE" id="PS51482">
    <property type="entry name" value="DEGV"/>
    <property type="match status" value="1"/>
</dbReference>
<dbReference type="EMBL" id="BORB01000016">
    <property type="protein sequence ID" value="GIN57892.1"/>
    <property type="molecule type" value="Genomic_DNA"/>
</dbReference>
<dbReference type="SUPFAM" id="SSF82549">
    <property type="entry name" value="DAK1/DegV-like"/>
    <property type="match status" value="1"/>
</dbReference>
<keyword evidence="1" id="KW-0446">Lipid-binding</keyword>
<dbReference type="NCBIfam" id="TIGR00762">
    <property type="entry name" value="DegV"/>
    <property type="match status" value="1"/>
</dbReference>
<proteinExistence type="predicted"/>
<evidence type="ECO:0000313" key="3">
    <source>
        <dbReference type="Proteomes" id="UP000679950"/>
    </source>
</evidence>